<keyword evidence="3" id="KW-1185">Reference proteome</keyword>
<keyword evidence="1" id="KW-1133">Transmembrane helix</keyword>
<dbReference type="RefSeq" id="WP_274457312.1">
    <property type="nucleotide sequence ID" value="NZ_CP067097.1"/>
</dbReference>
<comment type="caution">
    <text evidence="2">The sequence shown here is derived from an EMBL/GenBank/DDBJ whole genome shotgun (WGS) entry which is preliminary data.</text>
</comment>
<keyword evidence="1" id="KW-0812">Transmembrane</keyword>
<gene>
    <name evidence="2" type="ORF">J2S03_001646</name>
</gene>
<organism evidence="2 3">
    <name type="scientific">Alicyclobacillus cycloheptanicus</name>
    <dbReference type="NCBI Taxonomy" id="1457"/>
    <lineage>
        <taxon>Bacteria</taxon>
        <taxon>Bacillati</taxon>
        <taxon>Bacillota</taxon>
        <taxon>Bacilli</taxon>
        <taxon>Bacillales</taxon>
        <taxon>Alicyclobacillaceae</taxon>
        <taxon>Alicyclobacillus</taxon>
    </lineage>
</organism>
<dbReference type="Proteomes" id="UP001232973">
    <property type="component" value="Unassembled WGS sequence"/>
</dbReference>
<proteinExistence type="predicted"/>
<evidence type="ECO:0008006" key="4">
    <source>
        <dbReference type="Google" id="ProtNLM"/>
    </source>
</evidence>
<evidence type="ECO:0000256" key="1">
    <source>
        <dbReference type="SAM" id="Phobius"/>
    </source>
</evidence>
<keyword evidence="1" id="KW-0472">Membrane</keyword>
<protein>
    <recommendedName>
        <fullName evidence="4">Sporulation protein YjcZ</fullName>
    </recommendedName>
</protein>
<name>A0ABT9XIF1_9BACL</name>
<accession>A0ABT9XIF1</accession>
<reference evidence="2 3" key="1">
    <citation type="submission" date="2023-07" db="EMBL/GenBank/DDBJ databases">
        <title>Genomic Encyclopedia of Type Strains, Phase IV (KMG-IV): sequencing the most valuable type-strain genomes for metagenomic binning, comparative biology and taxonomic classification.</title>
        <authorList>
            <person name="Goeker M."/>
        </authorList>
    </citation>
    <scope>NUCLEOTIDE SEQUENCE [LARGE SCALE GENOMIC DNA]</scope>
    <source>
        <strain evidence="2 3">DSM 4006</strain>
    </source>
</reference>
<feature type="transmembrane region" description="Helical" evidence="1">
    <location>
        <begin position="12"/>
        <end position="31"/>
    </location>
</feature>
<sequence>MYGGTFGGYTRWAVVFLIIFVLFFLLVPGYTGGASCAGGAY</sequence>
<dbReference type="EMBL" id="JAUSTP010000011">
    <property type="protein sequence ID" value="MDQ0189799.1"/>
    <property type="molecule type" value="Genomic_DNA"/>
</dbReference>
<evidence type="ECO:0000313" key="2">
    <source>
        <dbReference type="EMBL" id="MDQ0189799.1"/>
    </source>
</evidence>
<evidence type="ECO:0000313" key="3">
    <source>
        <dbReference type="Proteomes" id="UP001232973"/>
    </source>
</evidence>